<dbReference type="EMBL" id="GBRH01178978">
    <property type="protein sequence ID" value="JAE18918.1"/>
    <property type="molecule type" value="Transcribed_RNA"/>
</dbReference>
<name>A0A0A9GE19_ARUDO</name>
<proteinExistence type="predicted"/>
<sequence length="81" mass="9507">MPCPIQYSNSIVRLQDRSLLTDQIMIIVPFLIYYQRFSQNTIISHGLGRRCSYIGKIQRPIEQMIERNKSKGWYTGIISMP</sequence>
<protein>
    <submittedName>
        <fullName evidence="1">GSVIVT00018735001, GPEPC</fullName>
    </submittedName>
</protein>
<dbReference type="AlphaFoldDB" id="A0A0A9GE19"/>
<evidence type="ECO:0000313" key="1">
    <source>
        <dbReference type="EMBL" id="JAE18918.1"/>
    </source>
</evidence>
<organism evidence="1">
    <name type="scientific">Arundo donax</name>
    <name type="common">Giant reed</name>
    <name type="synonym">Donax arundinaceus</name>
    <dbReference type="NCBI Taxonomy" id="35708"/>
    <lineage>
        <taxon>Eukaryota</taxon>
        <taxon>Viridiplantae</taxon>
        <taxon>Streptophyta</taxon>
        <taxon>Embryophyta</taxon>
        <taxon>Tracheophyta</taxon>
        <taxon>Spermatophyta</taxon>
        <taxon>Magnoliopsida</taxon>
        <taxon>Liliopsida</taxon>
        <taxon>Poales</taxon>
        <taxon>Poaceae</taxon>
        <taxon>PACMAD clade</taxon>
        <taxon>Arundinoideae</taxon>
        <taxon>Arundineae</taxon>
        <taxon>Arundo</taxon>
    </lineage>
</organism>
<reference evidence="1" key="2">
    <citation type="journal article" date="2015" name="Data Brief">
        <title>Shoot transcriptome of the giant reed, Arundo donax.</title>
        <authorList>
            <person name="Barrero R.A."/>
            <person name="Guerrero F.D."/>
            <person name="Moolhuijzen P."/>
            <person name="Goolsby J.A."/>
            <person name="Tidwell J."/>
            <person name="Bellgard S.E."/>
            <person name="Bellgard M.I."/>
        </authorList>
    </citation>
    <scope>NUCLEOTIDE SEQUENCE</scope>
    <source>
        <tissue evidence="1">Shoot tissue taken approximately 20 cm above the soil surface</tissue>
    </source>
</reference>
<reference evidence="1" key="1">
    <citation type="submission" date="2014-09" db="EMBL/GenBank/DDBJ databases">
        <authorList>
            <person name="Magalhaes I.L.F."/>
            <person name="Oliveira U."/>
            <person name="Santos F.R."/>
            <person name="Vidigal T.H.D.A."/>
            <person name="Brescovit A.D."/>
            <person name="Santos A.J."/>
        </authorList>
    </citation>
    <scope>NUCLEOTIDE SEQUENCE</scope>
    <source>
        <tissue evidence="1">Shoot tissue taken approximately 20 cm above the soil surface</tissue>
    </source>
</reference>
<accession>A0A0A9GE19</accession>